<comment type="caution">
    <text evidence="3">The sequence shown here is derived from an EMBL/GenBank/DDBJ whole genome shotgun (WGS) entry which is preliminary data.</text>
</comment>
<dbReference type="VEuPathDB" id="TriTrypDB:C3747_75g129"/>
<feature type="compositionally biased region" description="Polar residues" evidence="1">
    <location>
        <begin position="371"/>
        <end position="387"/>
    </location>
</feature>
<dbReference type="VEuPathDB" id="TriTrypDB:TCDM_10394"/>
<dbReference type="VEuPathDB" id="TriTrypDB:BCY84_03431"/>
<dbReference type="VEuPathDB" id="TriTrypDB:TCSYLVIO_006661"/>
<evidence type="ECO:0000256" key="2">
    <source>
        <dbReference type="SAM" id="SignalP"/>
    </source>
</evidence>
<dbReference type="VEuPathDB" id="TriTrypDB:C3747_163g96"/>
<dbReference type="VEuPathDB" id="TriTrypDB:TcBrA4_0173990"/>
<proteinExistence type="predicted"/>
<dbReference type="VEuPathDB" id="TriTrypDB:Tc_MARK_5423"/>
<dbReference type="VEuPathDB" id="TriTrypDB:ECC02_011143"/>
<evidence type="ECO:0000256" key="1">
    <source>
        <dbReference type="SAM" id="MobiDB-lite"/>
    </source>
</evidence>
<dbReference type="VEuPathDB" id="TriTrypDB:TCSYLVIO_008143"/>
<dbReference type="VEuPathDB" id="TriTrypDB:TcCLB.506763.130"/>
<dbReference type="VEuPathDB" id="TriTrypDB:TcYC6_0158630"/>
<dbReference type="Proteomes" id="UP000246121">
    <property type="component" value="Unassembled WGS sequence"/>
</dbReference>
<name>A0A2V2VXP7_TRYCR</name>
<feature type="chain" id="PRO_5015895657" evidence="2">
    <location>
        <begin position="25"/>
        <end position="411"/>
    </location>
</feature>
<dbReference type="VEuPathDB" id="TriTrypDB:TcCLB.503973.280"/>
<feature type="compositionally biased region" description="Basic and acidic residues" evidence="1">
    <location>
        <begin position="223"/>
        <end position="251"/>
    </location>
</feature>
<dbReference type="VEuPathDB" id="TriTrypDB:TcG_12000"/>
<dbReference type="VEuPathDB" id="TriTrypDB:C4B63_5g163"/>
<feature type="signal peptide" evidence="2">
    <location>
        <begin position="1"/>
        <end position="24"/>
    </location>
</feature>
<organism evidence="3 4">
    <name type="scientific">Trypanosoma cruzi</name>
    <dbReference type="NCBI Taxonomy" id="5693"/>
    <lineage>
        <taxon>Eukaryota</taxon>
        <taxon>Discoba</taxon>
        <taxon>Euglenozoa</taxon>
        <taxon>Kinetoplastea</taxon>
        <taxon>Metakinetoplastina</taxon>
        <taxon>Trypanosomatida</taxon>
        <taxon>Trypanosomatidae</taxon>
        <taxon>Trypanosoma</taxon>
        <taxon>Schizotrypanum</taxon>
    </lineage>
</organism>
<dbReference type="VEuPathDB" id="TriTrypDB:TcCLB.508759.40"/>
<dbReference type="VEuPathDB" id="TriTrypDB:ECC02_010575"/>
<dbReference type="VEuPathDB" id="TriTrypDB:TcCL_NonESM09526"/>
<evidence type="ECO:0000313" key="4">
    <source>
        <dbReference type="Proteomes" id="UP000246121"/>
    </source>
</evidence>
<dbReference type="EMBL" id="PRFA01000005">
    <property type="protein sequence ID" value="PWV01041.1"/>
    <property type="molecule type" value="Genomic_DNA"/>
</dbReference>
<feature type="region of interest" description="Disordered" evidence="1">
    <location>
        <begin position="111"/>
        <end position="387"/>
    </location>
</feature>
<sequence>MAMMMTGRVLLVCALCVLWCGVFGIAADGAGSVDGSAVEYSFAGRHVQLRRECAEEVGRRTGGDANASAVEECLRQGMDGVRAVVDGRSRWRRQQFAVAAAADGVSGEVDINSGYSREDQSVNAAGSRAELQEQSPVVPESGQADTKSGGETLPKPAGTLETTKGETGGKSKEKDTEENPAVETKGPNRTNGEKQVGNAAIGNLNGDREEKNGATPQVQGEVVEPKEEEEVKKEMEEEKRDDPDDPGKGAEDTEDPAVGPDHKDAEGQKEEDAGKEQTTIGAKSHPEAPAAETEEHNREEVLKEEEDSGKATTNENFDGRQTAVKDDDHNEEEKTRQENENEMDKTEETTAEVKEKEETTEKKNVAVKGLNLNSTAAAGDSDGSTAVSHTTSPLLLLLLVACAAAAAVVAA</sequence>
<gene>
    <name evidence="3" type="ORF">C4B63_5g163</name>
</gene>
<evidence type="ECO:0000313" key="3">
    <source>
        <dbReference type="EMBL" id="PWV01041.1"/>
    </source>
</evidence>
<accession>A0A2V2VXP7</accession>
<feature type="compositionally biased region" description="Basic and acidic residues" evidence="1">
    <location>
        <begin position="163"/>
        <end position="177"/>
    </location>
</feature>
<protein>
    <submittedName>
        <fullName evidence="3">Mucin-associated surface protein (MASP)</fullName>
    </submittedName>
</protein>
<dbReference type="AlphaFoldDB" id="A0A2V2VXP7"/>
<feature type="compositionally biased region" description="Basic and acidic residues" evidence="1">
    <location>
        <begin position="323"/>
        <end position="364"/>
    </location>
</feature>
<reference evidence="3 4" key="1">
    <citation type="journal article" date="2018" name="Microb. Genom.">
        <title>Expanding an expanded genome: long-read sequencing of Trypanosoma cruzi.</title>
        <authorList>
            <person name="Berna L."/>
            <person name="Rodriguez M."/>
            <person name="Chiribao M.L."/>
            <person name="Parodi-Talice A."/>
            <person name="Pita S."/>
            <person name="Rijo G."/>
            <person name="Alvarez-Valin F."/>
            <person name="Robello C."/>
        </authorList>
    </citation>
    <scope>NUCLEOTIDE SEQUENCE [LARGE SCALE GENOMIC DNA]</scope>
    <source>
        <strain evidence="3 4">Dm28c</strain>
    </source>
</reference>
<keyword evidence="2" id="KW-0732">Signal</keyword>
<feature type="compositionally biased region" description="Basic and acidic residues" evidence="1">
    <location>
        <begin position="260"/>
        <end position="275"/>
    </location>
</feature>